<dbReference type="InterPro" id="IPR016036">
    <property type="entry name" value="Malonyl_transacylase_ACP-bd"/>
</dbReference>
<feature type="domain" description="Carrier" evidence="6">
    <location>
        <begin position="1429"/>
        <end position="1503"/>
    </location>
</feature>
<dbReference type="EMBL" id="KF479198">
    <property type="protein sequence ID" value="AHA38203.1"/>
    <property type="molecule type" value="Genomic_DNA"/>
</dbReference>
<dbReference type="InterPro" id="IPR032821">
    <property type="entry name" value="PKS_assoc"/>
</dbReference>
<evidence type="ECO:0000313" key="8">
    <source>
        <dbReference type="EMBL" id="AHA38203.1"/>
    </source>
</evidence>
<proteinExistence type="predicted"/>
<dbReference type="InterPro" id="IPR036291">
    <property type="entry name" value="NAD(P)-bd_dom_sf"/>
</dbReference>
<dbReference type="PROSITE" id="PS52004">
    <property type="entry name" value="KS3_2"/>
    <property type="match status" value="1"/>
</dbReference>
<keyword evidence="2" id="KW-0597">Phosphoprotein</keyword>
<dbReference type="InterPro" id="IPR013968">
    <property type="entry name" value="PKS_KR"/>
</dbReference>
<dbReference type="InterPro" id="IPR014030">
    <property type="entry name" value="Ketoacyl_synth_N"/>
</dbReference>
<dbReference type="SMART" id="SM00822">
    <property type="entry name" value="PKS_KR"/>
    <property type="match status" value="1"/>
</dbReference>
<comment type="function">
    <text evidence="4">Involved in production of the polyketide antibiotic thailandamide.</text>
</comment>
<dbReference type="InterPro" id="IPR001031">
    <property type="entry name" value="Thioesterase"/>
</dbReference>
<dbReference type="Pfam" id="PF00550">
    <property type="entry name" value="PP-binding"/>
    <property type="match status" value="1"/>
</dbReference>
<dbReference type="PANTHER" id="PTHR43775:SF37">
    <property type="entry name" value="SI:DKEY-61P9.11"/>
    <property type="match status" value="1"/>
</dbReference>
<dbReference type="InterPro" id="IPR057326">
    <property type="entry name" value="KR_dom"/>
</dbReference>
<dbReference type="InterPro" id="IPR009081">
    <property type="entry name" value="PP-bd_ACP"/>
</dbReference>
<evidence type="ECO:0000256" key="2">
    <source>
        <dbReference type="ARBA" id="ARBA00022553"/>
    </source>
</evidence>
<dbReference type="SMART" id="SM00823">
    <property type="entry name" value="PKS_PP"/>
    <property type="match status" value="1"/>
</dbReference>
<dbReference type="InterPro" id="IPR029058">
    <property type="entry name" value="AB_hydrolase_fold"/>
</dbReference>
<dbReference type="GO" id="GO:0031177">
    <property type="term" value="F:phosphopantetheine binding"/>
    <property type="evidence" value="ECO:0007669"/>
    <property type="project" value="InterPro"/>
</dbReference>
<dbReference type="GO" id="GO:0006633">
    <property type="term" value="P:fatty acid biosynthetic process"/>
    <property type="evidence" value="ECO:0007669"/>
    <property type="project" value="InterPro"/>
</dbReference>
<name>U6BRZ8_9BACT</name>
<dbReference type="InterPro" id="IPR020841">
    <property type="entry name" value="PKS_Beta-ketoAc_synthase_dom"/>
</dbReference>
<dbReference type="InterPro" id="IPR020802">
    <property type="entry name" value="TesA-like"/>
</dbReference>
<dbReference type="PROSITE" id="PS50075">
    <property type="entry name" value="CARRIER"/>
    <property type="match status" value="1"/>
</dbReference>
<accession>U6BRZ8</accession>
<dbReference type="SUPFAM" id="SSF52151">
    <property type="entry name" value="FabD/lysophospholipase-like"/>
    <property type="match status" value="1"/>
</dbReference>
<keyword evidence="3" id="KW-0808">Transferase</keyword>
<keyword evidence="1" id="KW-0596">Phosphopantetheine</keyword>
<dbReference type="CDD" id="cd00833">
    <property type="entry name" value="PKS"/>
    <property type="match status" value="1"/>
</dbReference>
<dbReference type="SUPFAM" id="SSF47336">
    <property type="entry name" value="ACP-like"/>
    <property type="match status" value="1"/>
</dbReference>
<dbReference type="InterPro" id="IPR014031">
    <property type="entry name" value="Ketoacyl_synth_C"/>
</dbReference>
<dbReference type="InterPro" id="IPR014043">
    <property type="entry name" value="Acyl_transferase_dom"/>
</dbReference>
<dbReference type="SUPFAM" id="SSF55048">
    <property type="entry name" value="Probable ACP-binding domain of malonyl-CoA ACP transacylase"/>
    <property type="match status" value="1"/>
</dbReference>
<dbReference type="Gene3D" id="3.30.70.3290">
    <property type="match status" value="1"/>
</dbReference>
<evidence type="ECO:0000256" key="1">
    <source>
        <dbReference type="ARBA" id="ARBA00022450"/>
    </source>
</evidence>
<dbReference type="Pfam" id="PF00109">
    <property type="entry name" value="ketoacyl-synt"/>
    <property type="match status" value="1"/>
</dbReference>
<dbReference type="Pfam" id="PF00975">
    <property type="entry name" value="Thioesterase"/>
    <property type="match status" value="1"/>
</dbReference>
<gene>
    <name evidence="8" type="primary">gphJ</name>
</gene>
<dbReference type="Gene3D" id="3.40.50.720">
    <property type="entry name" value="NAD(P)-binding Rossmann-like Domain"/>
    <property type="match status" value="1"/>
</dbReference>
<dbReference type="Pfam" id="PF16197">
    <property type="entry name" value="KAsynt_C_assoc"/>
    <property type="match status" value="1"/>
</dbReference>
<dbReference type="InterPro" id="IPR001227">
    <property type="entry name" value="Ac_transferase_dom_sf"/>
</dbReference>
<feature type="compositionally biased region" description="Basic and acidic residues" evidence="5">
    <location>
        <begin position="1513"/>
        <end position="1526"/>
    </location>
</feature>
<dbReference type="PROSITE" id="PS00606">
    <property type="entry name" value="KS3_1"/>
    <property type="match status" value="1"/>
</dbReference>
<dbReference type="InterPro" id="IPR016039">
    <property type="entry name" value="Thiolase-like"/>
</dbReference>
<dbReference type="InterPro" id="IPR020806">
    <property type="entry name" value="PKS_PP-bd"/>
</dbReference>
<feature type="domain" description="Ketosynthase family 3 (KS3)" evidence="7">
    <location>
        <begin position="37"/>
        <end position="459"/>
    </location>
</feature>
<dbReference type="SUPFAM" id="SSF51735">
    <property type="entry name" value="NAD(P)-binding Rossmann-fold domains"/>
    <property type="match status" value="2"/>
</dbReference>
<dbReference type="InterPro" id="IPR018201">
    <property type="entry name" value="Ketoacyl_synth_AS"/>
</dbReference>
<dbReference type="GO" id="GO:0004315">
    <property type="term" value="F:3-oxoacyl-[acyl-carrier-protein] synthase activity"/>
    <property type="evidence" value="ECO:0007669"/>
    <property type="project" value="InterPro"/>
</dbReference>
<evidence type="ECO:0000259" key="6">
    <source>
        <dbReference type="PROSITE" id="PS50075"/>
    </source>
</evidence>
<dbReference type="Gene3D" id="3.40.47.10">
    <property type="match status" value="1"/>
</dbReference>
<dbReference type="Pfam" id="PF08659">
    <property type="entry name" value="KR"/>
    <property type="match status" value="1"/>
</dbReference>
<dbReference type="GO" id="GO:0004312">
    <property type="term" value="F:fatty acid synthase activity"/>
    <property type="evidence" value="ECO:0007669"/>
    <property type="project" value="TreeGrafter"/>
</dbReference>
<dbReference type="Pfam" id="PF00698">
    <property type="entry name" value="Acyl_transf_1"/>
    <property type="match status" value="1"/>
</dbReference>
<dbReference type="Gene3D" id="3.40.50.1820">
    <property type="entry name" value="alpha/beta hydrolase"/>
    <property type="match status" value="1"/>
</dbReference>
<dbReference type="SUPFAM" id="SSF53474">
    <property type="entry name" value="alpha/beta-Hydrolases"/>
    <property type="match status" value="1"/>
</dbReference>
<dbReference type="Pfam" id="PF02801">
    <property type="entry name" value="Ketoacyl-synt_C"/>
    <property type="match status" value="1"/>
</dbReference>
<dbReference type="PANTHER" id="PTHR43775">
    <property type="entry name" value="FATTY ACID SYNTHASE"/>
    <property type="match status" value="1"/>
</dbReference>
<sequence>MSDRTDPALDRLDPLQRAAYTIKRMRAELDARERERSEPIAIVGIGCRFPGAPDPDAYARLLDEGRDATREVPADRWDVDAYYDPDPDAPGKIYTRRGGFLDSVDGFDPAFFGISPREARAMDPQQRLLLEVCWEALEHAGLAPSRMRERPVGVFVGIGQNDYARIKLLRGDSHLELHDGTGNGLSFAAGRISYVLGLRGPCLAVDTACSSSLVAVHLACQSLRNRECDTALAGGVQLSLLPETSVFLARARALAPDGRCKAFDASADGFSRGEGCGVLVLRRLSDAQAAGDRIIALVRASVVNHDGPSSAFTVPSQAAQVQLLRDALAAGRLGVDDIDYLEAHGTGTRLGDPIELGALAEVFAGRGSPLPIGSVKTNFGHLEAAAGVAGLIKAALALNQDAIPPQLHFRHPTPLVDWSRLPLEVVAARRTWPRLERPRRAGVSSFGMSGTNAHVIVEQPPAAPARVHAEPLVPAPRILTVSARAPEALVELAHAHARGLRTLEDAAQLADWCDTANVGRDHGNSRLAVIGGSPAALADALEAFAANGRGRPGELEAAHLDIPRPPELVFMFTGQGAAWPGMGQALYRRFPRFRAALERCAAVLDPLLERPLIAGLLETDASRSPLAGTAFAQPAIAAFEYAAFELWSSLGVSPSVVVGHSLGEFVAAHVAGVLELDDMLRLVAERARLMQALPGDGIMVSLPLPPDAVEPAVERLSRQGRAISIAAFNGPASVVVSGERAAVEELLGALGPLAEQRRFLAVSHAFHSPLMAPMLDDFERAVARVKLQPPRIPIVSSVTGEGGELAMTRPRYWAEQILRPVRFHAALASLIASGQRAFVELGPQPHLSAIGRQGFDEPSLRWLATAVLGDDEGRSPLASLAALYTLGVEIDWAALARREGSVGRRVVLPSYPWQRRRHWVEVPAGARPEPRAAEPRVAEPPPPSATGLALRWEACARPDAPPRPRSWIVVGPQSLAEPLAAALPGAAIVVPDVLPDDAVVAALGGDASSARDRGLLILTALDERLAGAEVEALPSAVLRWTRVALASPHVSRLVFVTAAAQDPAADTGPSSASVRPAAATLWGLGRSIAQERPELGMLLVDLDPATPGDHVGSLLACLALADHHDETELGARAGRLYRARLEARALPAIPSTPSGLHPGGLYVITGGLGGIGLHLARWLGRRGAGAVVLCGRRTLDADGRRTLEELSAAGVPASYRSVDVGDAAAVSALFEELRRGSEPLAGVFHLAGVLADGPIETLDDGAIARVFAAKVRGAINLDLAAKEVEHFVCFSSLAGLVGSPGQSPYAAANAFLDALCLDRRRRGLSAVSIAWGAWRGTGMATRIGAFNEARLQSMGVDALAPEPALAALDAILAQAPAQLGVAAVDWDRFAHAWDGAASIPRLYADLVARRGRAVPGRLEQSPKAARGPIDLPALVRREIAAIAGLDAARVPMHQPLHLIGFDSLMHVELRARLQAAVDAPIPLSLLLSQPSADTLTRALVGLVPAEALPAPAADDRGPADPPETREPAPSLGALEPPPPVRPRPRGEIVVDLRAGGEEAPFFCVHPWLGTVFPYVELAQHMRGRPFCALQSVGLHAPPDLSIEAMATRYRYAIRKRQPRGPIFLGGWSMGGPVAFELACQLRELGEPVAALVMIDATSPGQPLAPSLWAASKFMVKVAAPDLWPFVMDYFRLAQSRGAGRAESLSPMTVVREFASLTQRDSASRRIVETFAANSKALLQFKPRVYDGPLTVLRTRGAFLEGQDPSLGWGALMANPNHLVVRELEGNHFTILRQPHVHQLAALLDELLCG</sequence>
<dbReference type="Gene3D" id="3.40.366.10">
    <property type="entry name" value="Malonyl-Coenzyme A Acyl Carrier Protein, domain 2"/>
    <property type="match status" value="1"/>
</dbReference>
<dbReference type="SMART" id="SM00827">
    <property type="entry name" value="PKS_AT"/>
    <property type="match status" value="1"/>
</dbReference>
<dbReference type="Gene3D" id="1.10.1200.10">
    <property type="entry name" value="ACP-like"/>
    <property type="match status" value="1"/>
</dbReference>
<dbReference type="FunFam" id="3.40.47.10:FF:000019">
    <property type="entry name" value="Polyketide synthase type I"/>
    <property type="match status" value="1"/>
</dbReference>
<dbReference type="InterPro" id="IPR036736">
    <property type="entry name" value="ACP-like_sf"/>
</dbReference>
<reference evidence="8" key="1">
    <citation type="journal article" date="2013" name="J. Nat. Prod.">
        <title>Elucidation of Gephyronic Acid Biosynthetic Pathway Revealed Unexpected SAM Dependent Methylations.</title>
        <authorList>
            <person name="Young J.M."/>
            <person name="Stevens D.C."/>
            <person name="Carmichael R."/>
            <person name="Tan J."/>
            <person name="Boddy C.N."/>
            <person name="Muller R."/>
            <person name="Taylor R.E."/>
        </authorList>
    </citation>
    <scope>NUCLEOTIDE SEQUENCE</scope>
    <source>
        <strain evidence="8">Cb vi76</strain>
    </source>
</reference>
<dbReference type="SMART" id="SM00824">
    <property type="entry name" value="PKS_TE"/>
    <property type="match status" value="1"/>
</dbReference>
<dbReference type="SUPFAM" id="SSF53901">
    <property type="entry name" value="Thiolase-like"/>
    <property type="match status" value="1"/>
</dbReference>
<organism evidence="8">
    <name type="scientific">Archangium violaceum</name>
    <dbReference type="NCBI Taxonomy" id="83451"/>
    <lineage>
        <taxon>Bacteria</taxon>
        <taxon>Pseudomonadati</taxon>
        <taxon>Myxococcota</taxon>
        <taxon>Myxococcia</taxon>
        <taxon>Myxococcales</taxon>
        <taxon>Cystobacterineae</taxon>
        <taxon>Archangiaceae</taxon>
        <taxon>Archangium</taxon>
    </lineage>
</organism>
<dbReference type="SMART" id="SM00825">
    <property type="entry name" value="PKS_KS"/>
    <property type="match status" value="1"/>
</dbReference>
<dbReference type="InterPro" id="IPR016035">
    <property type="entry name" value="Acyl_Trfase/lysoPLipase"/>
</dbReference>
<evidence type="ECO:0000256" key="4">
    <source>
        <dbReference type="ARBA" id="ARBA00054155"/>
    </source>
</evidence>
<evidence type="ECO:0000259" key="7">
    <source>
        <dbReference type="PROSITE" id="PS52004"/>
    </source>
</evidence>
<feature type="region of interest" description="Disordered" evidence="5">
    <location>
        <begin position="1509"/>
        <end position="1545"/>
    </location>
</feature>
<protein>
    <submittedName>
        <fullName evidence="8">GphJ</fullName>
    </submittedName>
</protein>
<evidence type="ECO:0000256" key="5">
    <source>
        <dbReference type="SAM" id="MobiDB-lite"/>
    </source>
</evidence>
<dbReference type="InterPro" id="IPR050091">
    <property type="entry name" value="PKS_NRPS_Biosynth_Enz"/>
</dbReference>
<evidence type="ECO:0000256" key="3">
    <source>
        <dbReference type="ARBA" id="ARBA00022679"/>
    </source>
</evidence>